<keyword evidence="1" id="KW-0812">Transmembrane</keyword>
<feature type="transmembrane region" description="Helical" evidence="1">
    <location>
        <begin position="32"/>
        <end position="59"/>
    </location>
</feature>
<feature type="transmembrane region" description="Helical" evidence="1">
    <location>
        <begin position="65"/>
        <end position="86"/>
    </location>
</feature>
<reference evidence="2" key="1">
    <citation type="submission" date="2015-05" db="EMBL/GenBank/DDBJ databases">
        <authorList>
            <person name="Rattei Thomas"/>
        </authorList>
    </citation>
    <scope>NUCLEOTIDE SEQUENCE</scope>
    <source>
        <strain evidence="2">DC9</strain>
    </source>
</reference>
<dbReference type="EMBL" id="LN847041">
    <property type="protein sequence ID" value="CRI47747.1"/>
    <property type="molecule type" value="Genomic_DNA"/>
</dbReference>
<evidence type="ECO:0000313" key="2">
    <source>
        <dbReference type="EMBL" id="CRI47747.1"/>
    </source>
</evidence>
<proteinExistence type="predicted"/>
<accession>A0A0F7XAL3</accession>
<keyword evidence="1" id="KW-1133">Transmembrane helix</keyword>
<name>A0A0F7XAL3_CHLPN</name>
<evidence type="ECO:0000256" key="1">
    <source>
        <dbReference type="SAM" id="Phobius"/>
    </source>
</evidence>
<protein>
    <submittedName>
        <fullName evidence="2">Uncharacterized protein</fullName>
    </submittedName>
</protein>
<organism evidence="2">
    <name type="scientific">Chlamydia pneumoniae</name>
    <name type="common">Chlamydophila pneumoniae</name>
    <dbReference type="NCBI Taxonomy" id="83558"/>
    <lineage>
        <taxon>Bacteria</taxon>
        <taxon>Pseudomonadati</taxon>
        <taxon>Chlamydiota</taxon>
        <taxon>Chlamydiia</taxon>
        <taxon>Chlamydiales</taxon>
        <taxon>Chlamydiaceae</taxon>
        <taxon>Chlamydia/Chlamydophila group</taxon>
        <taxon>Chlamydia</taxon>
    </lineage>
</organism>
<keyword evidence="1" id="KW-0472">Membrane</keyword>
<sequence length="515" mass="58197">MFNLFFFTANKETTASHELIYRKNQSFSLSPVTILCLLAISVLLLLGVVFALVGCHVLAAPLGLLVWGCAASVCSMMAIVSLMCLYKGGKPLIEPSNEEKIDPTKDLEIKDPESLKPVPVEGQSLPKERKTVSFKAKIPSIVEDDFKPYVIQSTFYHQNKVYSKPIAERMQSLEKEITTLIVDFPRALEESSKSSGSLLRGVISEIKNLFLPRFLSRKVKYSLTACLRRLGSIVEEYASSDLLILLLTKPELLNMVTQQLIAHLNSLKTEKRKLTSHMQKLVLSINFWFYGWSLEEKCIEKIVAYDPNLLTDELKAHLEAGNIVQFLLSFQSSEMQREFRALFPSDAQELPSAKDGSNYVPAMNSSEYMYDFKDLSVLKKSLSERLAFCEKIPSPSSWNFTSSVASHYKDFSLLFTFFSNQQSVILQNPFLLIELLHENPKCQTFLKGLLEKAMPMSNWAALFRPMLMGMLCSGIARKKELKIIAEHLGVPFKEITQAIASGKILDLLLQHLFDF</sequence>
<dbReference type="AlphaFoldDB" id="A0A0F7XAL3"/>
<dbReference type="NCBIfam" id="NF047333">
    <property type="entry name" value="Chlam_inc_CT214"/>
    <property type="match status" value="1"/>
</dbReference>
<gene>
    <name evidence="2" type="ORF">BN1224_DC9_BJ_00020</name>
</gene>